<reference evidence="1" key="1">
    <citation type="submission" date="2020-05" db="EMBL/GenBank/DDBJ databases">
        <title>Large-scale comparative analyses of tick genomes elucidate their genetic diversity and vector capacities.</title>
        <authorList>
            <person name="Jia N."/>
            <person name="Wang J."/>
            <person name="Shi W."/>
            <person name="Du L."/>
            <person name="Sun Y."/>
            <person name="Zhan W."/>
            <person name="Jiang J."/>
            <person name="Wang Q."/>
            <person name="Zhang B."/>
            <person name="Ji P."/>
            <person name="Sakyi L.B."/>
            <person name="Cui X."/>
            <person name="Yuan T."/>
            <person name="Jiang B."/>
            <person name="Yang W."/>
            <person name="Lam T.T.-Y."/>
            <person name="Chang Q."/>
            <person name="Ding S."/>
            <person name="Wang X."/>
            <person name="Zhu J."/>
            <person name="Ruan X."/>
            <person name="Zhao L."/>
            <person name="Wei J."/>
            <person name="Que T."/>
            <person name="Du C."/>
            <person name="Cheng J."/>
            <person name="Dai P."/>
            <person name="Han X."/>
            <person name="Huang E."/>
            <person name="Gao Y."/>
            <person name="Liu J."/>
            <person name="Shao H."/>
            <person name="Ye R."/>
            <person name="Li L."/>
            <person name="Wei W."/>
            <person name="Wang X."/>
            <person name="Wang C."/>
            <person name="Yang T."/>
            <person name="Huo Q."/>
            <person name="Li W."/>
            <person name="Guo W."/>
            <person name="Chen H."/>
            <person name="Zhou L."/>
            <person name="Ni X."/>
            <person name="Tian J."/>
            <person name="Zhou Y."/>
            <person name="Sheng Y."/>
            <person name="Liu T."/>
            <person name="Pan Y."/>
            <person name="Xia L."/>
            <person name="Li J."/>
            <person name="Zhao F."/>
            <person name="Cao W."/>
        </authorList>
    </citation>
    <scope>NUCLEOTIDE SEQUENCE</scope>
    <source>
        <strain evidence="1">Hyas-2018</strain>
    </source>
</reference>
<comment type="caution">
    <text evidence="1">The sequence shown here is derived from an EMBL/GenBank/DDBJ whole genome shotgun (WGS) entry which is preliminary data.</text>
</comment>
<protein>
    <submittedName>
        <fullName evidence="1">Uncharacterized protein</fullName>
    </submittedName>
</protein>
<dbReference type="Proteomes" id="UP000821845">
    <property type="component" value="Chromosome 5"/>
</dbReference>
<proteinExistence type="predicted"/>
<evidence type="ECO:0000313" key="2">
    <source>
        <dbReference type="Proteomes" id="UP000821845"/>
    </source>
</evidence>
<name>A0ACB7S9M1_HYAAI</name>
<organism evidence="1 2">
    <name type="scientific">Hyalomma asiaticum</name>
    <name type="common">Tick</name>
    <dbReference type="NCBI Taxonomy" id="266040"/>
    <lineage>
        <taxon>Eukaryota</taxon>
        <taxon>Metazoa</taxon>
        <taxon>Ecdysozoa</taxon>
        <taxon>Arthropoda</taxon>
        <taxon>Chelicerata</taxon>
        <taxon>Arachnida</taxon>
        <taxon>Acari</taxon>
        <taxon>Parasitiformes</taxon>
        <taxon>Ixodida</taxon>
        <taxon>Ixodoidea</taxon>
        <taxon>Ixodidae</taxon>
        <taxon>Hyalomminae</taxon>
        <taxon>Hyalomma</taxon>
    </lineage>
</organism>
<dbReference type="EMBL" id="CM023485">
    <property type="protein sequence ID" value="KAH6930378.1"/>
    <property type="molecule type" value="Genomic_DNA"/>
</dbReference>
<accession>A0ACB7S9M1</accession>
<sequence length="94" mass="10324">MEGASDGVHRRPVAVKASRSTHPAPPSSEERLAKRADLEQRASKQGGRKSLRFQQRPPGSNFDLLVADCDGGERPQGRYGCIHFGWDEAKGTHE</sequence>
<evidence type="ECO:0000313" key="1">
    <source>
        <dbReference type="EMBL" id="KAH6930378.1"/>
    </source>
</evidence>
<gene>
    <name evidence="1" type="ORF">HPB50_013120</name>
</gene>
<keyword evidence="2" id="KW-1185">Reference proteome</keyword>